<dbReference type="Proteomes" id="UP000007494">
    <property type="component" value="Chromosome VIIb"/>
</dbReference>
<dbReference type="OrthoDB" id="409554at2759"/>
<protein>
    <submittedName>
        <fullName evidence="1">Uncharacterized protein</fullName>
    </submittedName>
</protein>
<gene>
    <name evidence="2" type="ORF">BN1204_026820</name>
    <name evidence="1" type="ORF">NCLIV_026820</name>
</gene>
<dbReference type="OMA" id="MYRRYIW"/>
<dbReference type="EMBL" id="FR823389">
    <property type="protein sequence ID" value="CBZ52894.1"/>
    <property type="molecule type" value="Genomic_DNA"/>
</dbReference>
<name>F0VGQ0_NEOCL</name>
<reference evidence="3" key="3">
    <citation type="journal article" date="2012" name="PLoS Pathog.">
        <title>Comparative genomics of the apicomplexan parasites Toxoplasma gondii and Neospora caninum: Coccidia differing in host range and transmission strategy.</title>
        <authorList>
            <person name="Reid A.J."/>
            <person name="Vermont S.J."/>
            <person name="Cotton J.A."/>
            <person name="Harris D."/>
            <person name="Hill-Cawthorne G.A."/>
            <person name="Konen-Waisman S."/>
            <person name="Latham S.M."/>
            <person name="Mourier T."/>
            <person name="Norton R."/>
            <person name="Quail M.A."/>
            <person name="Sanders M."/>
            <person name="Shanmugam D."/>
            <person name="Sohal A."/>
            <person name="Wasmuth J.D."/>
            <person name="Brunk B."/>
            <person name="Grigg M.E."/>
            <person name="Howard J.C."/>
            <person name="Parkinson J."/>
            <person name="Roos D.S."/>
            <person name="Trees A.J."/>
            <person name="Berriman M."/>
            <person name="Pain A."/>
            <person name="Wastling J.M."/>
        </authorList>
    </citation>
    <scope>NUCLEOTIDE SEQUENCE [LARGE SCALE GENOMIC DNA]</scope>
    <source>
        <strain evidence="3">Liverpool</strain>
    </source>
</reference>
<sequence length="158" mass="18435">MSFARAAALPLGVKGRSVFTGMCTFLRQRMGRLYDSFYYSQSSTKYVMVFLFPAGIFYTRFRADTKLGYHVFINEEGIYPDYSQNYFDTKWTNGRKFYLKDETTVEQLKAQIYGEKNVPDNVKVACRGRVFEDTDNVAMAVRAFCKRDPRLLLFHDNL</sequence>
<dbReference type="EMBL" id="LN714482">
    <property type="protein sequence ID" value="CEL66876.1"/>
    <property type="molecule type" value="Genomic_DNA"/>
</dbReference>
<dbReference type="GeneID" id="13442846"/>
<reference evidence="2" key="4">
    <citation type="journal article" date="2015" name="PLoS ONE">
        <title>Comprehensive Evaluation of Toxoplasma gondii VEG and Neospora caninum LIV Genomes with Tachyzoite Stage Transcriptome and Proteome Defines Novel Transcript Features.</title>
        <authorList>
            <person name="Ramaprasad A."/>
            <person name="Mourier T."/>
            <person name="Naeem R."/>
            <person name="Malas T.B."/>
            <person name="Moussa E."/>
            <person name="Panigrahi A."/>
            <person name="Vermont S.J."/>
            <person name="Otto T.D."/>
            <person name="Wastling J."/>
            <person name="Pain A."/>
        </authorList>
    </citation>
    <scope>NUCLEOTIDE SEQUENCE</scope>
    <source>
        <strain evidence="2">Liverpool</strain>
    </source>
</reference>
<dbReference type="InParanoid" id="F0VGQ0"/>
<accession>F0VGQ0</accession>
<evidence type="ECO:0000313" key="2">
    <source>
        <dbReference type="EMBL" id="CEL66876.1"/>
    </source>
</evidence>
<keyword evidence="3" id="KW-1185">Reference proteome</keyword>
<dbReference type="eggNOG" id="ENOG502SQMU">
    <property type="taxonomic scope" value="Eukaryota"/>
</dbReference>
<dbReference type="FunCoup" id="F0VGQ0">
    <property type="interactions" value="38"/>
</dbReference>
<dbReference type="RefSeq" id="XP_003882926.1">
    <property type="nucleotide sequence ID" value="XM_003882877.1"/>
</dbReference>
<reference evidence="1" key="1">
    <citation type="submission" date="2011-02" db="EMBL/GenBank/DDBJ databases">
        <authorList>
            <person name="Aslett M."/>
        </authorList>
    </citation>
    <scope>NUCLEOTIDE SEQUENCE</scope>
    <source>
        <strain evidence="1">Liverpool</strain>
    </source>
</reference>
<evidence type="ECO:0000313" key="3">
    <source>
        <dbReference type="Proteomes" id="UP000007494"/>
    </source>
</evidence>
<organism evidence="1 3">
    <name type="scientific">Neospora caninum (strain Liverpool)</name>
    <dbReference type="NCBI Taxonomy" id="572307"/>
    <lineage>
        <taxon>Eukaryota</taxon>
        <taxon>Sar</taxon>
        <taxon>Alveolata</taxon>
        <taxon>Apicomplexa</taxon>
        <taxon>Conoidasida</taxon>
        <taxon>Coccidia</taxon>
        <taxon>Eucoccidiorida</taxon>
        <taxon>Eimeriorina</taxon>
        <taxon>Sarcocystidae</taxon>
        <taxon>Neospora</taxon>
    </lineage>
</organism>
<evidence type="ECO:0000313" key="1">
    <source>
        <dbReference type="EMBL" id="CBZ52894.1"/>
    </source>
</evidence>
<dbReference type="VEuPathDB" id="ToxoDB:NCLIV_026820"/>
<reference evidence="1" key="2">
    <citation type="submission" date="2011-03" db="EMBL/GenBank/DDBJ databases">
        <title>Comparative genomics and transcriptomics of Neospora caninum and Toxoplasma gondii.</title>
        <authorList>
            <person name="Reid A.J."/>
            <person name="Sohal A."/>
            <person name="Harris D."/>
            <person name="Quail M."/>
            <person name="Sanders M."/>
            <person name="Berriman M."/>
            <person name="Wastling J.M."/>
            <person name="Pain A."/>
        </authorList>
    </citation>
    <scope>NUCLEOTIDE SEQUENCE</scope>
    <source>
        <strain evidence="1">Liverpool</strain>
    </source>
</reference>
<proteinExistence type="predicted"/>
<dbReference type="CDD" id="cd17039">
    <property type="entry name" value="Ubl_ubiquitin_like"/>
    <property type="match status" value="1"/>
</dbReference>
<dbReference type="AlphaFoldDB" id="F0VGQ0"/>